<evidence type="ECO:0000256" key="8">
    <source>
        <dbReference type="ARBA" id="ARBA00023242"/>
    </source>
</evidence>
<evidence type="ECO:0000256" key="7">
    <source>
        <dbReference type="ARBA" id="ARBA00023125"/>
    </source>
</evidence>
<keyword evidence="14" id="KW-1185">Reference proteome</keyword>
<dbReference type="GO" id="GO:0003700">
    <property type="term" value="F:DNA-binding transcription factor activity"/>
    <property type="evidence" value="ECO:0007669"/>
    <property type="project" value="TreeGrafter"/>
</dbReference>
<dbReference type="InterPro" id="IPR036236">
    <property type="entry name" value="Znf_C2H2_sf"/>
</dbReference>
<name>A0A5E4QHX6_9NEOP</name>
<feature type="binding site" evidence="10">
    <location>
        <position position="64"/>
    </location>
    <ligand>
        <name>Zn(2+)</name>
        <dbReference type="ChEBI" id="CHEBI:29105"/>
    </ligand>
</feature>
<comment type="similarity">
    <text evidence="2">Belongs to the krueppel C2H2-type zinc-finger protein family.</text>
</comment>
<sequence>MNAAHEALAYPENFCRICLCIAPKQISLFAEIDGETNLCDILSTLVDSNVTLSHNYPQQICSECHITLCKAFELKQKYVWSEKQLQDALDNLESEDKAANSVLYECNYKDKDFIVPNILESKLECNKEQKTDITHLIKFEAENDRSESCHSDGEYSNDKSQYEHNINLENKDICKSNVPAEVKNEAVSKIVCPKCEIELPSLQSLSIHMKQHIENTSKSKLEKFTFQCSMCMRRFTNKLSLLRHIKKHEETSQVKFLCDTCKREFQHQAHLDNHILKVHTGDKGYNCNFCEKKFRTLKALNVHEDGHKIEKKYQCHMCNKSFIMLSSLNDHIRTHTGEKPHLCFTCGKGFSQKNNLDQHIRRHLGMKPFKCENCDKSFVSKGELVAHNRKHSGAHPFICDDCGSGFTTSSSLLGCPFVVLLQSVFAHFYYIADMENILCCQQELNLRPVGQ</sequence>
<dbReference type="Pfam" id="PF13912">
    <property type="entry name" value="zf-C2H2_6"/>
    <property type="match status" value="2"/>
</dbReference>
<feature type="domain" description="C2H2-type" evidence="11">
    <location>
        <begin position="313"/>
        <end position="340"/>
    </location>
</feature>
<keyword evidence="3 10" id="KW-0479">Metal-binding</keyword>
<evidence type="ECO:0008006" key="15">
    <source>
        <dbReference type="Google" id="ProtNLM"/>
    </source>
</evidence>
<dbReference type="InterPro" id="IPR013087">
    <property type="entry name" value="Znf_C2H2_type"/>
</dbReference>
<evidence type="ECO:0000256" key="5">
    <source>
        <dbReference type="ARBA" id="ARBA00022771"/>
    </source>
</evidence>
<dbReference type="SUPFAM" id="SSF57716">
    <property type="entry name" value="Glucocorticoid receptor-like (DNA-binding domain)"/>
    <property type="match status" value="1"/>
</dbReference>
<dbReference type="PROSITE" id="PS51915">
    <property type="entry name" value="ZAD"/>
    <property type="match status" value="1"/>
</dbReference>
<evidence type="ECO:0000256" key="6">
    <source>
        <dbReference type="ARBA" id="ARBA00022833"/>
    </source>
</evidence>
<dbReference type="GO" id="GO:0008270">
    <property type="term" value="F:zinc ion binding"/>
    <property type="evidence" value="ECO:0007669"/>
    <property type="project" value="UniProtKB-UniRule"/>
</dbReference>
<dbReference type="GO" id="GO:0000978">
    <property type="term" value="F:RNA polymerase II cis-regulatory region sequence-specific DNA binding"/>
    <property type="evidence" value="ECO:0007669"/>
    <property type="project" value="TreeGrafter"/>
</dbReference>
<evidence type="ECO:0000259" key="12">
    <source>
        <dbReference type="PROSITE" id="PS51915"/>
    </source>
</evidence>
<dbReference type="Pfam" id="PF07776">
    <property type="entry name" value="zf-AD"/>
    <property type="match status" value="1"/>
</dbReference>
<dbReference type="FunFam" id="3.30.160.60:FF:000151">
    <property type="entry name" value="Zinc finger and SCAN domain-containing 21"/>
    <property type="match status" value="1"/>
</dbReference>
<dbReference type="GO" id="GO:0006357">
    <property type="term" value="P:regulation of transcription by RNA polymerase II"/>
    <property type="evidence" value="ECO:0007669"/>
    <property type="project" value="TreeGrafter"/>
</dbReference>
<comment type="subcellular location">
    <subcellularLocation>
        <location evidence="1">Nucleus</location>
    </subcellularLocation>
</comment>
<evidence type="ECO:0000256" key="10">
    <source>
        <dbReference type="PROSITE-ProRule" id="PRU01263"/>
    </source>
</evidence>
<dbReference type="SUPFAM" id="SSF57667">
    <property type="entry name" value="beta-beta-alpha zinc fingers"/>
    <property type="match status" value="5"/>
</dbReference>
<reference evidence="13 14" key="1">
    <citation type="submission" date="2017-07" db="EMBL/GenBank/DDBJ databases">
        <authorList>
            <person name="Talla V."/>
            <person name="Backstrom N."/>
        </authorList>
    </citation>
    <scope>NUCLEOTIDE SEQUENCE [LARGE SCALE GENOMIC DNA]</scope>
</reference>
<evidence type="ECO:0000256" key="9">
    <source>
        <dbReference type="PROSITE-ProRule" id="PRU00042"/>
    </source>
</evidence>
<dbReference type="SMART" id="SM00355">
    <property type="entry name" value="ZnF_C2H2"/>
    <property type="match status" value="7"/>
</dbReference>
<feature type="binding site" evidence="10">
    <location>
        <position position="15"/>
    </location>
    <ligand>
        <name>Zn(2+)</name>
        <dbReference type="ChEBI" id="CHEBI:29105"/>
    </ligand>
</feature>
<dbReference type="InterPro" id="IPR012934">
    <property type="entry name" value="Znf_AD"/>
</dbReference>
<feature type="domain" description="ZAD" evidence="12">
    <location>
        <begin position="13"/>
        <end position="88"/>
    </location>
</feature>
<proteinExistence type="inferred from homology"/>
<organism evidence="13 14">
    <name type="scientific">Leptidea sinapis</name>
    <dbReference type="NCBI Taxonomy" id="189913"/>
    <lineage>
        <taxon>Eukaryota</taxon>
        <taxon>Metazoa</taxon>
        <taxon>Ecdysozoa</taxon>
        <taxon>Arthropoda</taxon>
        <taxon>Hexapoda</taxon>
        <taxon>Insecta</taxon>
        <taxon>Pterygota</taxon>
        <taxon>Neoptera</taxon>
        <taxon>Endopterygota</taxon>
        <taxon>Lepidoptera</taxon>
        <taxon>Glossata</taxon>
        <taxon>Ditrysia</taxon>
        <taxon>Papilionoidea</taxon>
        <taxon>Pieridae</taxon>
        <taxon>Dismorphiinae</taxon>
        <taxon>Leptidea</taxon>
    </lineage>
</organism>
<evidence type="ECO:0000256" key="1">
    <source>
        <dbReference type="ARBA" id="ARBA00004123"/>
    </source>
</evidence>
<evidence type="ECO:0000313" key="13">
    <source>
        <dbReference type="EMBL" id="VVC97426.1"/>
    </source>
</evidence>
<evidence type="ECO:0000256" key="3">
    <source>
        <dbReference type="ARBA" id="ARBA00022723"/>
    </source>
</evidence>
<gene>
    <name evidence="13" type="ORF">LSINAPIS_LOCUS8702</name>
</gene>
<dbReference type="FunFam" id="3.30.160.60:FF:000624">
    <property type="entry name" value="zinc finger protein 697"/>
    <property type="match status" value="1"/>
</dbReference>
<keyword evidence="8" id="KW-0539">Nucleus</keyword>
<feature type="domain" description="C2H2-type" evidence="11">
    <location>
        <begin position="226"/>
        <end position="253"/>
    </location>
</feature>
<keyword evidence="6 10" id="KW-0862">Zinc</keyword>
<keyword evidence="5 9" id="KW-0863">Zinc-finger</keyword>
<evidence type="ECO:0000259" key="11">
    <source>
        <dbReference type="PROSITE" id="PS50157"/>
    </source>
</evidence>
<dbReference type="SMART" id="SM00868">
    <property type="entry name" value="zf-AD"/>
    <property type="match status" value="1"/>
</dbReference>
<evidence type="ECO:0000313" key="14">
    <source>
        <dbReference type="Proteomes" id="UP000324832"/>
    </source>
</evidence>
<evidence type="ECO:0000256" key="4">
    <source>
        <dbReference type="ARBA" id="ARBA00022737"/>
    </source>
</evidence>
<feature type="binding site" evidence="10">
    <location>
        <position position="61"/>
    </location>
    <ligand>
        <name>Zn(2+)</name>
        <dbReference type="ChEBI" id="CHEBI:29105"/>
    </ligand>
</feature>
<dbReference type="AlphaFoldDB" id="A0A5E4QHX6"/>
<dbReference type="PROSITE" id="PS50157">
    <property type="entry name" value="ZINC_FINGER_C2H2_2"/>
    <property type="match status" value="6"/>
</dbReference>
<keyword evidence="4" id="KW-0677">Repeat</keyword>
<dbReference type="FunFam" id="3.30.160.60:FF:000145">
    <property type="entry name" value="Zinc finger protein 574"/>
    <property type="match status" value="1"/>
</dbReference>
<feature type="domain" description="C2H2-type" evidence="11">
    <location>
        <begin position="341"/>
        <end position="368"/>
    </location>
</feature>
<dbReference type="Pfam" id="PF00096">
    <property type="entry name" value="zf-C2H2"/>
    <property type="match status" value="3"/>
</dbReference>
<dbReference type="PROSITE" id="PS00028">
    <property type="entry name" value="ZINC_FINGER_C2H2_1"/>
    <property type="match status" value="7"/>
</dbReference>
<feature type="domain" description="C2H2-type" evidence="11">
    <location>
        <begin position="285"/>
        <end position="312"/>
    </location>
</feature>
<dbReference type="Gene3D" id="3.30.160.60">
    <property type="entry name" value="Classic Zinc Finger"/>
    <property type="match status" value="7"/>
</dbReference>
<evidence type="ECO:0000256" key="2">
    <source>
        <dbReference type="ARBA" id="ARBA00006991"/>
    </source>
</evidence>
<feature type="binding site" evidence="10">
    <location>
        <position position="18"/>
    </location>
    <ligand>
        <name>Zn(2+)</name>
        <dbReference type="ChEBI" id="CHEBI:29105"/>
    </ligand>
</feature>
<dbReference type="Proteomes" id="UP000324832">
    <property type="component" value="Unassembled WGS sequence"/>
</dbReference>
<protein>
    <recommendedName>
        <fullName evidence="15">Protein krueppel</fullName>
    </recommendedName>
</protein>
<keyword evidence="7" id="KW-0238">DNA-binding</keyword>
<accession>A0A5E4QHX6</accession>
<dbReference type="Pfam" id="PF13894">
    <property type="entry name" value="zf-C2H2_4"/>
    <property type="match status" value="1"/>
</dbReference>
<feature type="domain" description="C2H2-type" evidence="11">
    <location>
        <begin position="369"/>
        <end position="396"/>
    </location>
</feature>
<dbReference type="PANTHER" id="PTHR24390">
    <property type="entry name" value="ZINC FINGER PROTEIN"/>
    <property type="match status" value="1"/>
</dbReference>
<dbReference type="EMBL" id="FZQP02003179">
    <property type="protein sequence ID" value="VVC97426.1"/>
    <property type="molecule type" value="Genomic_DNA"/>
</dbReference>
<dbReference type="GO" id="GO:0005634">
    <property type="term" value="C:nucleus"/>
    <property type="evidence" value="ECO:0007669"/>
    <property type="project" value="UniProtKB-SubCell"/>
</dbReference>
<feature type="domain" description="C2H2-type" evidence="11">
    <location>
        <begin position="256"/>
        <end position="284"/>
    </location>
</feature>
<dbReference type="PANTHER" id="PTHR24390:SF159">
    <property type="entry name" value="GROWTH FACTOR INDEPENDENT 1 TRANSCRIPTIONAL REPRESSOR"/>
    <property type="match status" value="1"/>
</dbReference>